<evidence type="ECO:0000259" key="8">
    <source>
        <dbReference type="PROSITE" id="PS50110"/>
    </source>
</evidence>
<dbReference type="PROSITE" id="PS50110">
    <property type="entry name" value="RESPONSE_REGULATORY"/>
    <property type="match status" value="1"/>
</dbReference>
<keyword evidence="3" id="KW-0805">Transcription regulation</keyword>
<dbReference type="SMART" id="SM00421">
    <property type="entry name" value="HTH_LUXR"/>
    <property type="match status" value="1"/>
</dbReference>
<name>A0A2W4RBZ6_9GAMM</name>
<keyword evidence="1 6" id="KW-0597">Phosphoprotein</keyword>
<feature type="modified residue" description="4-aspartylphosphate" evidence="6">
    <location>
        <position position="54"/>
    </location>
</feature>
<comment type="caution">
    <text evidence="9">The sequence shown here is derived from an EMBL/GenBank/DDBJ whole genome shotgun (WGS) entry which is preliminary data.</text>
</comment>
<dbReference type="InterPro" id="IPR001789">
    <property type="entry name" value="Sig_transdc_resp-reg_receiver"/>
</dbReference>
<evidence type="ECO:0000256" key="2">
    <source>
        <dbReference type="ARBA" id="ARBA00023012"/>
    </source>
</evidence>
<dbReference type="PANTHER" id="PTHR44688">
    <property type="entry name" value="DNA-BINDING TRANSCRIPTIONAL ACTIVATOR DEVR_DOSR"/>
    <property type="match status" value="1"/>
</dbReference>
<feature type="domain" description="HTH luxR-type" evidence="7">
    <location>
        <begin position="135"/>
        <end position="200"/>
    </location>
</feature>
<reference evidence="9 10" key="1">
    <citation type="journal article" date="2018" name="Aquat. Microb. Ecol.">
        <title>Gammaproteobacterial methanotrophs dominate.</title>
        <authorList>
            <person name="Rissanen A.J."/>
            <person name="Saarenheimo J."/>
            <person name="Tiirola M."/>
            <person name="Peura S."/>
            <person name="Aalto S.L."/>
            <person name="Karvinen A."/>
            <person name="Nykanen H."/>
        </authorList>
    </citation>
    <scope>NUCLEOTIDE SEQUENCE [LARGE SCALE GENOMIC DNA]</scope>
    <source>
        <strain evidence="9">AMbin10</strain>
    </source>
</reference>
<dbReference type="SUPFAM" id="SSF46894">
    <property type="entry name" value="C-terminal effector domain of the bipartite response regulators"/>
    <property type="match status" value="1"/>
</dbReference>
<proteinExistence type="predicted"/>
<dbReference type="Proteomes" id="UP000249396">
    <property type="component" value="Unassembled WGS sequence"/>
</dbReference>
<evidence type="ECO:0000259" key="7">
    <source>
        <dbReference type="PROSITE" id="PS50043"/>
    </source>
</evidence>
<protein>
    <submittedName>
        <fullName evidence="9">DNA-binding response regulator</fullName>
    </submittedName>
</protein>
<evidence type="ECO:0000313" key="10">
    <source>
        <dbReference type="Proteomes" id="UP000249396"/>
    </source>
</evidence>
<evidence type="ECO:0000313" key="9">
    <source>
        <dbReference type="EMBL" id="PZN81601.1"/>
    </source>
</evidence>
<evidence type="ECO:0000256" key="5">
    <source>
        <dbReference type="ARBA" id="ARBA00023163"/>
    </source>
</evidence>
<dbReference type="FunFam" id="3.40.50.2300:FF:000018">
    <property type="entry name" value="DNA-binding transcriptional regulator NtrC"/>
    <property type="match status" value="1"/>
</dbReference>
<accession>A0A2W4RBZ6</accession>
<keyword evidence="5" id="KW-0804">Transcription</keyword>
<dbReference type="InterPro" id="IPR016032">
    <property type="entry name" value="Sig_transdc_resp-reg_C-effctor"/>
</dbReference>
<feature type="domain" description="Response regulatory" evidence="8">
    <location>
        <begin position="5"/>
        <end position="119"/>
    </location>
</feature>
<dbReference type="Gene3D" id="3.40.50.2300">
    <property type="match status" value="1"/>
</dbReference>
<dbReference type="PRINTS" id="PR00038">
    <property type="entry name" value="HTHLUXR"/>
</dbReference>
<gene>
    <name evidence="9" type="ORF">DM484_08145</name>
</gene>
<dbReference type="Pfam" id="PF00196">
    <property type="entry name" value="GerE"/>
    <property type="match status" value="1"/>
</dbReference>
<keyword evidence="2" id="KW-0902">Two-component regulatory system</keyword>
<dbReference type="InterPro" id="IPR000792">
    <property type="entry name" value="Tscrpt_reg_LuxR_C"/>
</dbReference>
<evidence type="ECO:0000256" key="3">
    <source>
        <dbReference type="ARBA" id="ARBA00023015"/>
    </source>
</evidence>
<dbReference type="SMART" id="SM00448">
    <property type="entry name" value="REC"/>
    <property type="match status" value="1"/>
</dbReference>
<dbReference type="Pfam" id="PF00072">
    <property type="entry name" value="Response_reg"/>
    <property type="match status" value="1"/>
</dbReference>
<dbReference type="SUPFAM" id="SSF52172">
    <property type="entry name" value="CheY-like"/>
    <property type="match status" value="1"/>
</dbReference>
<sequence length="209" mass="23066">MEQPTVYLVDDEPAIRKALARLLRVAGFHVVAHASCEEFLHEYDPQTPGCLILDMMLPGLNGDELQKYLADNGSSLPIIFVTGHGDIPMCARAIKSGAVEFLTKPVDADALLRAVDEAIKYDSENRRSLVDVSAIKRRHSLLTPREQEVLIHVVDGKTNKKIAAELGTVEKTIKVHRARIMEKMEAGSLAELVRLAMQLGIGRPDSRCC</sequence>
<dbReference type="EMBL" id="QJPH01000263">
    <property type="protein sequence ID" value="PZN81601.1"/>
    <property type="molecule type" value="Genomic_DNA"/>
</dbReference>
<dbReference type="Gene3D" id="1.10.10.10">
    <property type="entry name" value="Winged helix-like DNA-binding domain superfamily/Winged helix DNA-binding domain"/>
    <property type="match status" value="1"/>
</dbReference>
<dbReference type="PROSITE" id="PS50043">
    <property type="entry name" value="HTH_LUXR_2"/>
    <property type="match status" value="1"/>
</dbReference>
<dbReference type="GO" id="GO:0000160">
    <property type="term" value="P:phosphorelay signal transduction system"/>
    <property type="evidence" value="ECO:0007669"/>
    <property type="project" value="UniProtKB-KW"/>
</dbReference>
<dbReference type="InterPro" id="IPR011006">
    <property type="entry name" value="CheY-like_superfamily"/>
</dbReference>
<organism evidence="9 10">
    <name type="scientific">Candidatus Methylumidiphilus alinenensis</name>
    <dbReference type="NCBI Taxonomy" id="2202197"/>
    <lineage>
        <taxon>Bacteria</taxon>
        <taxon>Pseudomonadati</taxon>
        <taxon>Pseudomonadota</taxon>
        <taxon>Gammaproteobacteria</taxon>
        <taxon>Methylococcales</taxon>
        <taxon>Candidatus Methylumidiphilus</taxon>
    </lineage>
</organism>
<dbReference type="GO" id="GO:0006355">
    <property type="term" value="P:regulation of DNA-templated transcription"/>
    <property type="evidence" value="ECO:0007669"/>
    <property type="project" value="InterPro"/>
</dbReference>
<evidence type="ECO:0000256" key="4">
    <source>
        <dbReference type="ARBA" id="ARBA00023125"/>
    </source>
</evidence>
<dbReference type="CDD" id="cd17537">
    <property type="entry name" value="REC_FixJ"/>
    <property type="match status" value="1"/>
</dbReference>
<keyword evidence="4 9" id="KW-0238">DNA-binding</keyword>
<dbReference type="GO" id="GO:0003677">
    <property type="term" value="F:DNA binding"/>
    <property type="evidence" value="ECO:0007669"/>
    <property type="project" value="UniProtKB-KW"/>
</dbReference>
<dbReference type="AlphaFoldDB" id="A0A2W4RBZ6"/>
<dbReference type="CDD" id="cd06170">
    <property type="entry name" value="LuxR_C_like"/>
    <property type="match status" value="1"/>
</dbReference>
<evidence type="ECO:0000256" key="1">
    <source>
        <dbReference type="ARBA" id="ARBA00022553"/>
    </source>
</evidence>
<dbReference type="InterPro" id="IPR036388">
    <property type="entry name" value="WH-like_DNA-bd_sf"/>
</dbReference>
<evidence type="ECO:0000256" key="6">
    <source>
        <dbReference type="PROSITE-ProRule" id="PRU00169"/>
    </source>
</evidence>
<dbReference type="PANTHER" id="PTHR44688:SF16">
    <property type="entry name" value="DNA-BINDING TRANSCRIPTIONAL ACTIVATOR DEVR_DOSR"/>
    <property type="match status" value="1"/>
</dbReference>